<dbReference type="SUPFAM" id="SSF54631">
    <property type="entry name" value="CBS-domain pair"/>
    <property type="match status" value="1"/>
</dbReference>
<dbReference type="Gene3D" id="3.10.580.10">
    <property type="entry name" value="CBS-domain"/>
    <property type="match status" value="1"/>
</dbReference>
<evidence type="ECO:0000313" key="4">
    <source>
        <dbReference type="Proteomes" id="UP000235015"/>
    </source>
</evidence>
<dbReference type="AlphaFoldDB" id="A0A2N6D1K6"/>
<feature type="domain" description="CBS" evidence="2">
    <location>
        <begin position="10"/>
        <end position="63"/>
    </location>
</feature>
<dbReference type="PANTHER" id="PTHR43080">
    <property type="entry name" value="CBS DOMAIN-CONTAINING PROTEIN CBSX3, MITOCHONDRIAL"/>
    <property type="match status" value="1"/>
</dbReference>
<dbReference type="InterPro" id="IPR000644">
    <property type="entry name" value="CBS_dom"/>
</dbReference>
<evidence type="ECO:0000256" key="1">
    <source>
        <dbReference type="ARBA" id="ARBA00023122"/>
    </source>
</evidence>
<reference evidence="3 4" key="1">
    <citation type="submission" date="2017-11" db="EMBL/GenBank/DDBJ databases">
        <title>Genome-resolved metagenomics identifies genetic mobility, metabolic interactions, and unexpected diversity in perchlorate-reducing communities.</title>
        <authorList>
            <person name="Barnum T.P."/>
            <person name="Figueroa I.A."/>
            <person name="Carlstrom C.I."/>
            <person name="Lucas L.N."/>
            <person name="Engelbrektson A.L."/>
            <person name="Coates J.D."/>
        </authorList>
    </citation>
    <scope>NUCLEOTIDE SEQUENCE [LARGE SCALE GENOMIC DNA]</scope>
    <source>
        <strain evidence="3">BM301</strain>
    </source>
</reference>
<dbReference type="STRING" id="1111735.GCA_000428045_03388"/>
<dbReference type="Pfam" id="PF00571">
    <property type="entry name" value="CBS"/>
    <property type="match status" value="2"/>
</dbReference>
<keyword evidence="3" id="KW-0808">Transferase</keyword>
<evidence type="ECO:0000313" key="3">
    <source>
        <dbReference type="EMBL" id="PLX63570.1"/>
    </source>
</evidence>
<accession>A0A2N6D1K6</accession>
<gene>
    <name evidence="3" type="ORF">C0630_01345</name>
</gene>
<proteinExistence type="predicted"/>
<dbReference type="EMBL" id="PKUN01000001">
    <property type="protein sequence ID" value="PLX63570.1"/>
    <property type="molecule type" value="Genomic_DNA"/>
</dbReference>
<dbReference type="PANTHER" id="PTHR43080:SF2">
    <property type="entry name" value="CBS DOMAIN-CONTAINING PROTEIN"/>
    <property type="match status" value="1"/>
</dbReference>
<dbReference type="GO" id="GO:0016301">
    <property type="term" value="F:kinase activity"/>
    <property type="evidence" value="ECO:0007669"/>
    <property type="project" value="UniProtKB-KW"/>
</dbReference>
<dbReference type="InterPro" id="IPR046342">
    <property type="entry name" value="CBS_dom_sf"/>
</dbReference>
<dbReference type="RefSeq" id="WP_273437363.1">
    <property type="nucleotide sequence ID" value="NZ_PKUN01000001.1"/>
</dbReference>
<organism evidence="3 4">
    <name type="scientific">Sedimenticola selenatireducens</name>
    <dbReference type="NCBI Taxonomy" id="191960"/>
    <lineage>
        <taxon>Bacteria</taxon>
        <taxon>Pseudomonadati</taxon>
        <taxon>Pseudomonadota</taxon>
        <taxon>Gammaproteobacteria</taxon>
        <taxon>Chromatiales</taxon>
        <taxon>Sedimenticolaceae</taxon>
        <taxon>Sedimenticola</taxon>
    </lineage>
</organism>
<evidence type="ECO:0000259" key="2">
    <source>
        <dbReference type="Pfam" id="PF00571"/>
    </source>
</evidence>
<dbReference type="Proteomes" id="UP000235015">
    <property type="component" value="Unassembled WGS sequence"/>
</dbReference>
<dbReference type="InterPro" id="IPR051257">
    <property type="entry name" value="Diverse_CBS-Domain"/>
</dbReference>
<name>A0A2N6D1K6_9GAMM</name>
<keyword evidence="1" id="KW-0129">CBS domain</keyword>
<keyword evidence="3" id="KW-0418">Kinase</keyword>
<comment type="caution">
    <text evidence="3">The sequence shown here is derived from an EMBL/GenBank/DDBJ whole genome shotgun (WGS) entry which is preliminary data.</text>
</comment>
<feature type="domain" description="CBS" evidence="2">
    <location>
        <begin position="77"/>
        <end position="122"/>
    </location>
</feature>
<sequence length="139" mass="15936">MSESTPRVCVRDVMKTEFGLIEGSATIFEALLLMKKLRTSLLVVDKRQEDDEYGLLLISDISRQVLALDRSPKRVNVYEVMTKPAVYVDPEMDIRYCSRLFARFDLVRALVVDNKRILGTISPNLLVLDGIFFGLEQHR</sequence>
<protein>
    <submittedName>
        <fullName evidence="3">Histidine kinase</fullName>
    </submittedName>
</protein>